<feature type="compositionally biased region" description="Basic and acidic residues" evidence="2">
    <location>
        <begin position="1263"/>
        <end position="1273"/>
    </location>
</feature>
<accession>A0A9P1D788</accession>
<evidence type="ECO:0000256" key="1">
    <source>
        <dbReference type="SAM" id="Coils"/>
    </source>
</evidence>
<sequence>MVDPSQSLSWGCYTCRPCCNLLSGSLAVPAGDHCAAEFLLFDTKDKAPYLCRYVDGTNATCRVLRLEMRPQAAALSSPRQLLLSGRLRLFASLEVVSGVASVSIWRLPDAEAECHLVDRVERLEGIQTAKAICWASRALPPFAEGELLSVLLSDRVLLIPVLPADGTFSLQPAMVLQIGFPCRCLCWSNDGSQLLVGGKGQLLCFAWRAGAAGDSEPLVRHLLSSGECVEIHAVFSNSFLCRIDQCSQPAEPELMLPGQALGPSSRPLVQVIENPQDGPSEGPNVLSIPGGAYSNSLGSLGSTWQNPVSAEVAGAVGLQVVPCQRYLLPIRCSFTKDRGHSALRLQCGAECEANELVAVAESGGKAVVLHGSFTSSEVCCWNLSPPHQWGRSDWHPVTTLSLAQTLRLSGLALWPGASLEVHALLSEAPAPGEFGRPKRELFHRTEVVSESPRVEQLLPEEEHTETLHGNGRDEALCSIASNVAGIRQEMGNLRETFEGFRNDFSRLVAVIERQANAWHSDSPLTNAEGDLHVLNQGASRLPPLSMGFRHFHTMKSSHWRPSDDATFTKMTRAELFSLTQRLLTLQEKKAEEEGELEVLQVQRLSKEASRKKTKGPLSFLQVNPSKEAESVAELALLRAQRHAREAQESAALAKHAYEKLAKSRDVAVETAGDAALEDVIKDARQDASDAVKILRGSEGEHAQALKPGLSFLQEATDAHHAALERVQASLAKMQSSTKMSREQLRQTTKELLDVENQIATLQRQQATMKKEASNKEKLLVETHQILAGPVAAEADAMGLPGSFTQLSSQEKARSTGKSGAQKLAIAEQALTRQKATLEQKRRELAKVQTEIQEVQQAAAQLRDGDVAKVKKQNVALLETLRRTSHTDKAERQQAEAESKRLMSTTASKEQQLSRERQELASQQAEVAALREENQKKHSQEKQKNIEVNRQSILLQKAEEQLHSTQEEVSGLKRLEAQSTFELTVIKEEQLGTAIGQLHLEDLKAARKMRQERVEVLEKLVDAESKNISDLSFALEQEKSRPELQELRKKATEAAKVSKDKASVDKKTIGLLQQQVAQQTSQLRANFRSKSVAAQANRQNALMALEAKLEKETREELATLEAKNRSLSHQLVLLQQEDEAQVEVLRHKATARALQEELDQVKSEEAQLLDKAAKTAFDMEARLQEKQKSLEQDLQQKEQSILNLQQHRLEDGERIQAMQQEMAEASLKEKKLAAELRQTQEQRARLVSTEEVELTHTAQRLRKAQQEEEKRQDEEIQGLKWELEAEKAKNDLRRSRKAAQLEREIQQLPRAEDGEISQLAGLLEGKESKLQKVREFLTSEGRLSSAAKAELKNLREHLQQAS</sequence>
<feature type="region of interest" description="Disordered" evidence="2">
    <location>
        <begin position="882"/>
        <end position="942"/>
    </location>
</feature>
<evidence type="ECO:0000313" key="6">
    <source>
        <dbReference type="Proteomes" id="UP001152797"/>
    </source>
</evidence>
<feature type="coiled-coil region" evidence="1">
    <location>
        <begin position="744"/>
        <end position="781"/>
    </location>
</feature>
<keyword evidence="6" id="KW-1185">Reference proteome</keyword>
<protein>
    <submittedName>
        <fullName evidence="5">WD repeat and coiled-coil-containing protein</fullName>
    </submittedName>
</protein>
<keyword evidence="1" id="KW-0175">Coiled coil</keyword>
<feature type="region of interest" description="Disordered" evidence="2">
    <location>
        <begin position="1257"/>
        <end position="1276"/>
    </location>
</feature>
<feature type="compositionally biased region" description="Basic and acidic residues" evidence="2">
    <location>
        <begin position="928"/>
        <end position="942"/>
    </location>
</feature>
<dbReference type="EMBL" id="CAMXCT030003334">
    <property type="protein sequence ID" value="CAL4791135.1"/>
    <property type="molecule type" value="Genomic_DNA"/>
</dbReference>
<feature type="coiled-coil region" evidence="1">
    <location>
        <begin position="1094"/>
        <end position="1241"/>
    </location>
</feature>
<dbReference type="EMBL" id="CAMXCT020003334">
    <property type="protein sequence ID" value="CAL1157198.1"/>
    <property type="molecule type" value="Genomic_DNA"/>
</dbReference>
<evidence type="ECO:0000313" key="3">
    <source>
        <dbReference type="EMBL" id="CAI4003823.1"/>
    </source>
</evidence>
<name>A0A9P1D788_9DINO</name>
<feature type="compositionally biased region" description="Basic and acidic residues" evidence="2">
    <location>
        <begin position="882"/>
        <end position="900"/>
    </location>
</feature>
<gene>
    <name evidence="3" type="ORF">C1SCF055_LOCUS29653</name>
</gene>
<evidence type="ECO:0000256" key="2">
    <source>
        <dbReference type="SAM" id="MobiDB-lite"/>
    </source>
</evidence>
<organism evidence="3">
    <name type="scientific">Cladocopium goreaui</name>
    <dbReference type="NCBI Taxonomy" id="2562237"/>
    <lineage>
        <taxon>Eukaryota</taxon>
        <taxon>Sar</taxon>
        <taxon>Alveolata</taxon>
        <taxon>Dinophyceae</taxon>
        <taxon>Suessiales</taxon>
        <taxon>Symbiodiniaceae</taxon>
        <taxon>Cladocopium</taxon>
    </lineage>
</organism>
<dbReference type="OrthoDB" id="440756at2759"/>
<proteinExistence type="predicted"/>
<evidence type="ECO:0000313" key="5">
    <source>
        <dbReference type="EMBL" id="CAL4791135.1"/>
    </source>
</evidence>
<reference evidence="3" key="1">
    <citation type="submission" date="2022-10" db="EMBL/GenBank/DDBJ databases">
        <authorList>
            <person name="Chen Y."/>
            <person name="Dougan E. K."/>
            <person name="Chan C."/>
            <person name="Rhodes N."/>
            <person name="Thang M."/>
        </authorList>
    </citation>
    <scope>NUCLEOTIDE SEQUENCE</scope>
</reference>
<comment type="caution">
    <text evidence="3">The sequence shown here is derived from an EMBL/GenBank/DDBJ whole genome shotgun (WGS) entry which is preliminary data.</text>
</comment>
<reference evidence="4" key="2">
    <citation type="submission" date="2024-04" db="EMBL/GenBank/DDBJ databases">
        <authorList>
            <person name="Chen Y."/>
            <person name="Shah S."/>
            <person name="Dougan E. K."/>
            <person name="Thang M."/>
            <person name="Chan C."/>
        </authorList>
    </citation>
    <scope>NUCLEOTIDE SEQUENCE [LARGE SCALE GENOMIC DNA]</scope>
</reference>
<evidence type="ECO:0000313" key="4">
    <source>
        <dbReference type="EMBL" id="CAL1157198.1"/>
    </source>
</evidence>
<feature type="compositionally biased region" description="Polar residues" evidence="2">
    <location>
        <begin position="901"/>
        <end position="910"/>
    </location>
</feature>
<dbReference type="EMBL" id="CAMXCT010003334">
    <property type="protein sequence ID" value="CAI4003823.1"/>
    <property type="molecule type" value="Genomic_DNA"/>
</dbReference>
<dbReference type="Proteomes" id="UP001152797">
    <property type="component" value="Unassembled WGS sequence"/>
</dbReference>